<evidence type="ECO:0000256" key="1">
    <source>
        <dbReference type="ARBA" id="ARBA00004651"/>
    </source>
</evidence>
<evidence type="ECO:0000256" key="6">
    <source>
        <dbReference type="SAM" id="Phobius"/>
    </source>
</evidence>
<proteinExistence type="predicted"/>
<comment type="caution">
    <text evidence="7">The sequence shown here is derived from an EMBL/GenBank/DDBJ whole genome shotgun (WGS) entry which is preliminary data.</text>
</comment>
<evidence type="ECO:0000256" key="5">
    <source>
        <dbReference type="ARBA" id="ARBA00023136"/>
    </source>
</evidence>
<keyword evidence="3 6" id="KW-0812">Transmembrane</keyword>
<evidence type="ECO:0000256" key="2">
    <source>
        <dbReference type="ARBA" id="ARBA00022475"/>
    </source>
</evidence>
<dbReference type="EMBL" id="JARMAB010000018">
    <property type="protein sequence ID" value="MED1203911.1"/>
    <property type="molecule type" value="Genomic_DNA"/>
</dbReference>
<gene>
    <name evidence="7" type="ORF">P4T90_12690</name>
</gene>
<evidence type="ECO:0000313" key="8">
    <source>
        <dbReference type="Proteomes" id="UP001341444"/>
    </source>
</evidence>
<dbReference type="PANTHER" id="PTHR43124">
    <property type="entry name" value="PURINE EFFLUX PUMP PBUE"/>
    <property type="match status" value="1"/>
</dbReference>
<dbReference type="Proteomes" id="UP001341444">
    <property type="component" value="Unassembled WGS sequence"/>
</dbReference>
<accession>A0ABU6MGW0</accession>
<comment type="subcellular location">
    <subcellularLocation>
        <location evidence="1">Cell membrane</location>
        <topology evidence="1">Multi-pass membrane protein</topology>
    </subcellularLocation>
</comment>
<dbReference type="RefSeq" id="WP_232317555.1">
    <property type="nucleotide sequence ID" value="NZ_JARMAB010000018.1"/>
</dbReference>
<evidence type="ECO:0000313" key="7">
    <source>
        <dbReference type="EMBL" id="MED1203911.1"/>
    </source>
</evidence>
<dbReference type="InterPro" id="IPR050189">
    <property type="entry name" value="MFS_Efflux_Transporters"/>
</dbReference>
<keyword evidence="8" id="KW-1185">Reference proteome</keyword>
<dbReference type="PANTHER" id="PTHR43124:SF10">
    <property type="entry name" value="PURINE EFFLUX PUMP PBUE"/>
    <property type="match status" value="1"/>
</dbReference>
<protein>
    <submittedName>
        <fullName evidence="7">Uncharacterized protein</fullName>
    </submittedName>
</protein>
<evidence type="ECO:0000256" key="3">
    <source>
        <dbReference type="ARBA" id="ARBA00022692"/>
    </source>
</evidence>
<reference evidence="7 8" key="1">
    <citation type="submission" date="2023-03" db="EMBL/GenBank/DDBJ databases">
        <title>Bacillus Genome Sequencing.</title>
        <authorList>
            <person name="Dunlap C."/>
        </authorList>
    </citation>
    <scope>NUCLEOTIDE SEQUENCE [LARGE SCALE GENOMIC DNA]</scope>
    <source>
        <strain evidence="7 8">B-23453</strain>
    </source>
</reference>
<evidence type="ECO:0000256" key="4">
    <source>
        <dbReference type="ARBA" id="ARBA00022989"/>
    </source>
</evidence>
<keyword evidence="4 6" id="KW-1133">Transmembrane helix</keyword>
<dbReference type="SUPFAM" id="SSF103473">
    <property type="entry name" value="MFS general substrate transporter"/>
    <property type="match status" value="1"/>
</dbReference>
<sequence>MSSALFAFGITTLIGSKFGGFMTDRISNPQTLVGGLVVHYLALVLLSTVAKSTLVAIPLLMFWSFSAWSSGPGMQYNLVWLAPEASEIMLSYMAIYTVRHSCCGRNWGYCRKEHIRTSG</sequence>
<keyword evidence="2" id="KW-1003">Cell membrane</keyword>
<name>A0ABU6MGW0_9BACI</name>
<keyword evidence="5 6" id="KW-0472">Membrane</keyword>
<dbReference type="InterPro" id="IPR036259">
    <property type="entry name" value="MFS_trans_sf"/>
</dbReference>
<feature type="transmembrane region" description="Helical" evidence="6">
    <location>
        <begin position="43"/>
        <end position="65"/>
    </location>
</feature>
<organism evidence="7 8">
    <name type="scientific">Heyndrickxia acidicola</name>
    <dbReference type="NCBI Taxonomy" id="209389"/>
    <lineage>
        <taxon>Bacteria</taxon>
        <taxon>Bacillati</taxon>
        <taxon>Bacillota</taxon>
        <taxon>Bacilli</taxon>
        <taxon>Bacillales</taxon>
        <taxon>Bacillaceae</taxon>
        <taxon>Heyndrickxia</taxon>
    </lineage>
</organism>